<comment type="caution">
    <text evidence="1">The sequence shown here is derived from an EMBL/GenBank/DDBJ whole genome shotgun (WGS) entry which is preliminary data.</text>
</comment>
<dbReference type="EMBL" id="JAEFBK010000008">
    <property type="protein sequence ID" value="KAG7578453.1"/>
    <property type="molecule type" value="Genomic_DNA"/>
</dbReference>
<protein>
    <submittedName>
        <fullName evidence="1">Uncharacterized protein</fullName>
    </submittedName>
</protein>
<evidence type="ECO:0000313" key="2">
    <source>
        <dbReference type="Proteomes" id="UP000694240"/>
    </source>
</evidence>
<organism evidence="1 2">
    <name type="scientific">Arabidopsis thaliana x Arabidopsis arenosa</name>
    <dbReference type="NCBI Taxonomy" id="1240361"/>
    <lineage>
        <taxon>Eukaryota</taxon>
        <taxon>Viridiplantae</taxon>
        <taxon>Streptophyta</taxon>
        <taxon>Embryophyta</taxon>
        <taxon>Tracheophyta</taxon>
        <taxon>Spermatophyta</taxon>
        <taxon>Magnoliopsida</taxon>
        <taxon>eudicotyledons</taxon>
        <taxon>Gunneridae</taxon>
        <taxon>Pentapetalae</taxon>
        <taxon>rosids</taxon>
        <taxon>malvids</taxon>
        <taxon>Brassicales</taxon>
        <taxon>Brassicaceae</taxon>
        <taxon>Camelineae</taxon>
        <taxon>Arabidopsis</taxon>
    </lineage>
</organism>
<dbReference type="Proteomes" id="UP000694240">
    <property type="component" value="Chromosome 8"/>
</dbReference>
<dbReference type="AlphaFoldDB" id="A0A8T2AWB7"/>
<name>A0A8T2AWB7_9BRAS</name>
<accession>A0A8T2AWB7</accession>
<sequence>MVLSTCKKPNYGDSSQLVNKTTVPFRTIELGNGLLAKGSTLDPQIYKINKSDIRIGCIPINNVEGEFVILKMSLKMKI</sequence>
<keyword evidence="2" id="KW-1185">Reference proteome</keyword>
<proteinExistence type="predicted"/>
<reference evidence="1 2" key="1">
    <citation type="submission" date="2020-12" db="EMBL/GenBank/DDBJ databases">
        <title>Concerted genomic and epigenomic changes stabilize Arabidopsis allopolyploids.</title>
        <authorList>
            <person name="Chen Z."/>
        </authorList>
    </citation>
    <scope>NUCLEOTIDE SEQUENCE [LARGE SCALE GENOMIC DNA]</scope>
    <source>
        <strain evidence="1">Allo738</strain>
        <tissue evidence="1">Leaf</tissue>
    </source>
</reference>
<gene>
    <name evidence="1" type="ORF">ISN45_Aa03g026350</name>
</gene>
<evidence type="ECO:0000313" key="1">
    <source>
        <dbReference type="EMBL" id="KAG7578453.1"/>
    </source>
</evidence>